<reference evidence="2 3" key="1">
    <citation type="journal article" date="2023" name="IMA Fungus">
        <title>Comparative genomic study of the Penicillium genus elucidates a diverse pangenome and 15 lateral gene transfer events.</title>
        <authorList>
            <person name="Petersen C."/>
            <person name="Sorensen T."/>
            <person name="Nielsen M.R."/>
            <person name="Sondergaard T.E."/>
            <person name="Sorensen J.L."/>
            <person name="Fitzpatrick D.A."/>
            <person name="Frisvad J.C."/>
            <person name="Nielsen K.L."/>
        </authorList>
    </citation>
    <scope>NUCLEOTIDE SEQUENCE [LARGE SCALE GENOMIC DNA]</scope>
    <source>
        <strain evidence="2 3">IBT 3361</strain>
    </source>
</reference>
<feature type="compositionally biased region" description="Low complexity" evidence="1">
    <location>
        <begin position="1295"/>
        <end position="1313"/>
    </location>
</feature>
<dbReference type="EMBL" id="JAPVEB010000004">
    <property type="protein sequence ID" value="KAJ5264528.1"/>
    <property type="molecule type" value="Genomic_DNA"/>
</dbReference>
<organism evidence="2 3">
    <name type="scientific">Penicillium chrysogenum</name>
    <name type="common">Penicillium notatum</name>
    <dbReference type="NCBI Taxonomy" id="5076"/>
    <lineage>
        <taxon>Eukaryota</taxon>
        <taxon>Fungi</taxon>
        <taxon>Dikarya</taxon>
        <taxon>Ascomycota</taxon>
        <taxon>Pezizomycotina</taxon>
        <taxon>Eurotiomycetes</taxon>
        <taxon>Eurotiomycetidae</taxon>
        <taxon>Eurotiales</taxon>
        <taxon>Aspergillaceae</taxon>
        <taxon>Penicillium</taxon>
        <taxon>Penicillium chrysogenum species complex</taxon>
    </lineage>
</organism>
<sequence length="1769" mass="198865">MQHFSIRAWREYRGAARVRLNTIRLHPDKKRSFVQEDANRLQKIYEEQTCRNDDPENRIIVAVSERNLVRALDNSKATLGDLNHASGSLIDLEFGKQQLLCLDGQSRLKAGLEFLPYDEQWWQVDIVLDTINKEKENIILRRFCNELAPKHGVLYYWIRIAENDGNVKDAKAFDLVLMNVPGLRPQFLLGITRHLHATLCEPEYQHYLESYLFGFWLDLMDQDVEKLNSIDGVTVEKLQGMAPGVSKTDAETLNELFEQRAVFGDFHERDREIIRCKLMSYKGIVPSLNLFHVHYKYLERWAGCMKMLLDKPLRKVQVTPCKEQLKPALRKIFSSNQSNGKCQVEISMNKWRDRSGSFEERFDWSYRQLWLFVMRDHSDEKSCIRGLAYTAQKLGFKSARIDEEAEAYENTQESTNLSRYRPSRRVTIGERISIQGRKAQDWEKEWRKGQHNLFLGEVESHRETAEEVTTLFLQKFIYHAFFGEPISRFWSQVDNHPVDDESSSDSDAINYYDALSETADGSSDDGFEVEQYTVFPEMPPPTSRSTAGTSRHVEQNIPIDANSQRGTGHRAICSSCGGISHVDTPNRLEREQHATISELSTEQTDGGLIDMNEVSDIGEMRTALDSCSVSSPIRFSTPIPSNGSHKCPESPLLGGREGLENQVIGNECVLYDPHGITAIGNHAAAVANTEDMVERVDPTSISQSRGLTTVIQRMNRSDYRYRPYTKKALSRQQNDHVLQAASSYHYLAGRHGKLSKKAVPSARRRQPSDPVYRPVCHSIDDGSNYEHSIHPPAEVDPDIEMAGGECVLYDPHLRHGTAAIGHDAAAVANTENTVVRVDPTSISQSRGLTTVIQRMNRSDYRYRPYTKKALSQQQNDHVLQAASSYHYLAGRHGKLSKKAVPSARRRQPSDPVYRPVCHSIDDGSNYEHSIHPPAEVDPDIEMAGGECVLYDPHSRHGTAAIGHDAAAVANTENTVERVDPTSISQSRGLTTVIQRMNRSDYRYRPYTKKALSQQQNDHVLQAASSYHYLAGRHGKLIKKTVPSARRRQPSDPVYRTVCHSIDDGSNYEHSIHPPAEVDPDIEMAGGECVLYDPHLRHGTAAIGHDAAAVANTENTVVRVDPTSISQSRGLTTVIQRMNRSDYRYRPYTKKALSQQQNDHVLQAASSYHYLAGRHGKLSKKAVPSARRRQPSDPVYRPVCHSIDEGSNYEHSIHPPAEADLDIQVAGNAFVLYDRQLEPREATTDNGGDAMEDTGELVWSGDDNSDTAGSTTSSPGDTITELETLNYAHTVATLGSSRSSMVSSRSSVQRSSSSLDKGGLPSVTDISWTLVRSKSVSEMASESPRDPIVSWCPSTVSSPPEPRTSNQSETDLSVGPDIHATAYCISGRICEIEDIPPQAISNLQHFNGGIETVSELGLTDTGSASSASSEPKADTALAATTTKASTLPLPPLQPVAKDVHAEQWHTHTTDDHFASTLPYSEECYILDKDVYEPPPNPKNASSNLRLQPSEAVHNMSHQGEVVARLAKSQLEDTTEPKRTSQSHSTTIDFHQRRILAFNKHLHLRRKDHSPQTQNVSSSTLQTAPADATTSAARFEYQTPPRLDDYVFIVELNDEILVRSMEAAETEQIRHQIQTYEENTHVVFYTKALQRIPRPPSRNPCDPVDILCRLKVLVVMCTKWCIDDNIRAAVSEAVSKEQEIISYMCKKRKISGNVDGDRLLSNEQLYQRDGGERDNWQEYLPMSYREDETIEYTTERSEVALGKRRRNVQYD</sequence>
<dbReference type="Proteomes" id="UP001220256">
    <property type="component" value="Unassembled WGS sequence"/>
</dbReference>
<evidence type="ECO:0000256" key="1">
    <source>
        <dbReference type="SAM" id="MobiDB-lite"/>
    </source>
</evidence>
<feature type="compositionally biased region" description="Polar residues" evidence="1">
    <location>
        <begin position="1265"/>
        <end position="1277"/>
    </location>
</feature>
<dbReference type="Pfam" id="PF12520">
    <property type="entry name" value="DUF3723"/>
    <property type="match status" value="2"/>
</dbReference>
<feature type="region of interest" description="Disordered" evidence="1">
    <location>
        <begin position="1295"/>
        <end position="1318"/>
    </location>
</feature>
<feature type="region of interest" description="Disordered" evidence="1">
    <location>
        <begin position="1563"/>
        <end position="1585"/>
    </location>
</feature>
<feature type="region of interest" description="Disordered" evidence="1">
    <location>
        <begin position="752"/>
        <end position="794"/>
    </location>
</feature>
<accession>A0ABQ8WD16</accession>
<name>A0ABQ8WD16_PENCH</name>
<feature type="region of interest" description="Disordered" evidence="1">
    <location>
        <begin position="1338"/>
        <end position="1372"/>
    </location>
</feature>
<proteinExistence type="predicted"/>
<feature type="region of interest" description="Disordered" evidence="1">
    <location>
        <begin position="893"/>
        <end position="914"/>
    </location>
</feature>
<evidence type="ECO:0000313" key="2">
    <source>
        <dbReference type="EMBL" id="KAJ5264528.1"/>
    </source>
</evidence>
<keyword evidence="3" id="KW-1185">Reference proteome</keyword>
<evidence type="ECO:0000313" key="3">
    <source>
        <dbReference type="Proteomes" id="UP001220256"/>
    </source>
</evidence>
<feature type="compositionally biased region" description="Polar residues" evidence="1">
    <location>
        <begin position="1351"/>
        <end position="1370"/>
    </location>
</feature>
<protein>
    <submittedName>
        <fullName evidence="2">Uncharacterized protein</fullName>
    </submittedName>
</protein>
<feature type="region of interest" description="Disordered" evidence="1">
    <location>
        <begin position="1238"/>
        <end position="1277"/>
    </location>
</feature>
<comment type="caution">
    <text evidence="2">The sequence shown here is derived from an EMBL/GenBank/DDBJ whole genome shotgun (WGS) entry which is preliminary data.</text>
</comment>
<feature type="compositionally biased region" description="Polar residues" evidence="1">
    <location>
        <begin position="1569"/>
        <end position="1585"/>
    </location>
</feature>
<gene>
    <name evidence="2" type="ORF">N7505_007321</name>
</gene>
<dbReference type="InterPro" id="IPR022198">
    <property type="entry name" value="DUF3723"/>
</dbReference>
<feature type="region of interest" description="Disordered" evidence="1">
    <location>
        <begin position="1176"/>
        <end position="1201"/>
    </location>
</feature>